<keyword evidence="1" id="KW-0119">Carbohydrate metabolism</keyword>
<organism evidence="5 6">
    <name type="scientific">Antiquaquibacter oligotrophicus</name>
    <dbReference type="NCBI Taxonomy" id="2880260"/>
    <lineage>
        <taxon>Bacteria</taxon>
        <taxon>Bacillati</taxon>
        <taxon>Actinomycetota</taxon>
        <taxon>Actinomycetes</taxon>
        <taxon>Micrococcales</taxon>
        <taxon>Microbacteriaceae</taxon>
        <taxon>Antiquaquibacter</taxon>
    </lineage>
</organism>
<evidence type="ECO:0000313" key="6">
    <source>
        <dbReference type="Proteomes" id="UP001160142"/>
    </source>
</evidence>
<dbReference type="PANTHER" id="PTHR12110">
    <property type="entry name" value="HYDROXYPYRUVATE ISOMERASE"/>
    <property type="match status" value="1"/>
</dbReference>
<evidence type="ECO:0000313" key="5">
    <source>
        <dbReference type="EMBL" id="MDH6180095.1"/>
    </source>
</evidence>
<feature type="transmembrane region" description="Helical" evidence="2">
    <location>
        <begin position="376"/>
        <end position="396"/>
    </location>
</feature>
<feature type="signal peptide" evidence="3">
    <location>
        <begin position="1"/>
        <end position="26"/>
    </location>
</feature>
<proteinExistence type="predicted"/>
<dbReference type="InterPro" id="IPR013022">
    <property type="entry name" value="Xyl_isomerase-like_TIM-brl"/>
</dbReference>
<dbReference type="RefSeq" id="WP_322132461.1">
    <property type="nucleotide sequence ID" value="NZ_CP085036.1"/>
</dbReference>
<dbReference type="Proteomes" id="UP001160142">
    <property type="component" value="Unassembled WGS sequence"/>
</dbReference>
<feature type="domain" description="Xylose isomerase-like TIM barrel" evidence="4">
    <location>
        <begin position="60"/>
        <end position="271"/>
    </location>
</feature>
<comment type="caution">
    <text evidence="5">The sequence shown here is derived from an EMBL/GenBank/DDBJ whole genome shotgun (WGS) entry which is preliminary data.</text>
</comment>
<keyword evidence="2" id="KW-0812">Transmembrane</keyword>
<evidence type="ECO:0000259" key="4">
    <source>
        <dbReference type="Pfam" id="PF01261"/>
    </source>
</evidence>
<gene>
    <name evidence="5" type="ORF">M2152_000277</name>
</gene>
<dbReference type="Pfam" id="PF01261">
    <property type="entry name" value="AP_endonuc_2"/>
    <property type="match status" value="1"/>
</dbReference>
<dbReference type="InterPro" id="IPR036237">
    <property type="entry name" value="Xyl_isomerase-like_sf"/>
</dbReference>
<keyword evidence="3" id="KW-0732">Signal</keyword>
<evidence type="ECO:0000256" key="2">
    <source>
        <dbReference type="SAM" id="Phobius"/>
    </source>
</evidence>
<name>A0ABT6KJJ5_9MICO</name>
<sequence>MIRRGLTAGLVAGAAAALLLPQAAVAAEDDRVLIPADQVSIQMFSLIPWTSADGLEPVLERLSEIGLKNIEPFGGTFSGYTATEFRALTDSLGLSVPSSHYNTAEDTFDATLEFVDTLGQEYVGSGGFAAPGIGSYENTLATAEAMNRLGERSVAAGVGKFFGHNHASEFTTMYEHDGVMMPAWEILVAETNPEWVTFQLDVGWATHAGVNVADLIGEYSDRISLLHIKDAVNLGGAGNPTFVNLGEGDVPLQDILAAGQAAGIDYYVMEYDLAADGNSFATEGFEYLTGIPAGPWTEVTPAAVTFSGSKFTVPTTEGIEYVKDGAVIAAGTYDGSGTVTVTARAIPGWVIAEGAVTEWTHTFPAPALAATGSETAPGIALGAALVLLAGAAIVVARRRATAS</sequence>
<feature type="chain" id="PRO_5046390442" evidence="3">
    <location>
        <begin position="27"/>
        <end position="403"/>
    </location>
</feature>
<dbReference type="PANTHER" id="PTHR12110:SF41">
    <property type="entry name" value="INOSOSE DEHYDRATASE"/>
    <property type="match status" value="1"/>
</dbReference>
<evidence type="ECO:0000256" key="1">
    <source>
        <dbReference type="ARBA" id="ARBA00023277"/>
    </source>
</evidence>
<keyword evidence="2" id="KW-1133">Transmembrane helix</keyword>
<dbReference type="NCBIfam" id="TIGR01167">
    <property type="entry name" value="LPXTG_anchor"/>
    <property type="match status" value="1"/>
</dbReference>
<keyword evidence="2" id="KW-0472">Membrane</keyword>
<dbReference type="EMBL" id="JARXVQ010000001">
    <property type="protein sequence ID" value="MDH6180095.1"/>
    <property type="molecule type" value="Genomic_DNA"/>
</dbReference>
<dbReference type="InterPro" id="IPR050312">
    <property type="entry name" value="IolE/XylAMocC-like"/>
</dbReference>
<evidence type="ECO:0000256" key="3">
    <source>
        <dbReference type="SAM" id="SignalP"/>
    </source>
</evidence>
<accession>A0ABT6KJJ5</accession>
<keyword evidence="6" id="KW-1185">Reference proteome</keyword>
<reference evidence="5 6" key="1">
    <citation type="submission" date="2023-04" db="EMBL/GenBank/DDBJ databases">
        <title>Genome Encyclopedia of Bacteria and Archaea VI: Functional Genomics of Type Strains.</title>
        <authorList>
            <person name="Whitman W."/>
        </authorList>
    </citation>
    <scope>NUCLEOTIDE SEQUENCE [LARGE SCALE GENOMIC DNA]</scope>
    <source>
        <strain evidence="5 6">SG_E_30_P1</strain>
    </source>
</reference>
<protein>
    <submittedName>
        <fullName evidence="5">LPXTG-motif cell wall-anchored protein</fullName>
    </submittedName>
</protein>
<dbReference type="Gene3D" id="3.20.20.150">
    <property type="entry name" value="Divalent-metal-dependent TIM barrel enzymes"/>
    <property type="match status" value="1"/>
</dbReference>
<dbReference type="SUPFAM" id="SSF51658">
    <property type="entry name" value="Xylose isomerase-like"/>
    <property type="match status" value="1"/>
</dbReference>